<proteinExistence type="predicted"/>
<protein>
    <submittedName>
        <fullName evidence="2">Uncharacterized protein</fullName>
    </submittedName>
</protein>
<dbReference type="Proteomes" id="UP000242791">
    <property type="component" value="Unassembled WGS sequence"/>
</dbReference>
<evidence type="ECO:0000256" key="1">
    <source>
        <dbReference type="SAM" id="MobiDB-lite"/>
    </source>
</evidence>
<evidence type="ECO:0000313" key="2">
    <source>
        <dbReference type="EMBL" id="OJD23635.1"/>
    </source>
</evidence>
<feature type="region of interest" description="Disordered" evidence="1">
    <location>
        <begin position="138"/>
        <end position="217"/>
    </location>
</feature>
<feature type="compositionally biased region" description="Basic and acidic residues" evidence="1">
    <location>
        <begin position="204"/>
        <end position="217"/>
    </location>
</feature>
<accession>A0A1J9QTT7</accession>
<gene>
    <name evidence="2" type="ORF">ACJ73_05013</name>
</gene>
<evidence type="ECO:0000313" key="3">
    <source>
        <dbReference type="Proteomes" id="UP000242791"/>
    </source>
</evidence>
<sequence>MSPPKTNRPSKAAQSRILQGFQSEAEPHVMKIIWTSGDSQTNAVSELHKVNQKIEAWNKEHNFWAADGTFDIDDFISINRTIELAIKENDPKAFDTAKTRMDNIIELRIYPRRWQLRKKDFLKAAKVYDSESEYFYTPLSHDGASTHARGKSRPKGDKRPGTPTTTSKTKGKQKVIGSYKSEEEPSSDDELAASTPPRQNKKQTGSERQRETHKSAK</sequence>
<organism evidence="2 3">
    <name type="scientific">Blastomyces percursus</name>
    <dbReference type="NCBI Taxonomy" id="1658174"/>
    <lineage>
        <taxon>Eukaryota</taxon>
        <taxon>Fungi</taxon>
        <taxon>Dikarya</taxon>
        <taxon>Ascomycota</taxon>
        <taxon>Pezizomycotina</taxon>
        <taxon>Eurotiomycetes</taxon>
        <taxon>Eurotiomycetidae</taxon>
        <taxon>Onygenales</taxon>
        <taxon>Ajellomycetaceae</taxon>
        <taxon>Blastomyces</taxon>
    </lineage>
</organism>
<dbReference type="EMBL" id="LGTZ01000745">
    <property type="protein sequence ID" value="OJD23635.1"/>
    <property type="molecule type" value="Genomic_DNA"/>
</dbReference>
<comment type="caution">
    <text evidence="2">The sequence shown here is derived from an EMBL/GenBank/DDBJ whole genome shotgun (WGS) entry which is preliminary data.</text>
</comment>
<dbReference type="VEuPathDB" id="FungiDB:ACJ73_05013"/>
<dbReference type="AlphaFoldDB" id="A0A1J9QTT7"/>
<keyword evidence="3" id="KW-1185">Reference proteome</keyword>
<reference evidence="2 3" key="1">
    <citation type="submission" date="2015-08" db="EMBL/GenBank/DDBJ databases">
        <title>Emmonsia species relationships and genome sequence.</title>
        <authorList>
            <person name="Cuomo C.A."/>
            <person name="Schwartz I.S."/>
            <person name="Kenyon C."/>
            <person name="De Hoog G.S."/>
            <person name="Govender N.P."/>
            <person name="Botha A."/>
            <person name="Moreno L."/>
            <person name="De Vries M."/>
            <person name="Munoz J.F."/>
            <person name="Stielow J.B."/>
        </authorList>
    </citation>
    <scope>NUCLEOTIDE SEQUENCE [LARGE SCALE GENOMIC DNA]</scope>
    <source>
        <strain evidence="2 3">EI222</strain>
    </source>
</reference>
<name>A0A1J9QTT7_9EURO</name>